<keyword evidence="8" id="KW-0472">Membrane</keyword>
<evidence type="ECO:0000256" key="5">
    <source>
        <dbReference type="ARBA" id="ARBA00022787"/>
    </source>
</evidence>
<sequence>MAQFVGREQLYNGLWQSVTEIWKTDGIAGFFSGIVPRLIEELGYLAMTSTITCLFGLFVKERVIQCCVDTIAHFKVRSWFYPYQVVSSCMIVNGSRLKAGNPPLMGHFCWWPDCYRHLRMTNDHKRGASFFFR</sequence>
<keyword evidence="5" id="KW-1000">Mitochondrion outer membrane</keyword>
<reference evidence="10" key="2">
    <citation type="submission" date="2020-05" db="UniProtKB">
        <authorList>
            <consortium name="EnsemblMetazoa"/>
        </authorList>
    </citation>
    <scope>IDENTIFICATION</scope>
</reference>
<accession>A0A084WF12</accession>
<reference evidence="9 11" key="1">
    <citation type="journal article" date="2014" name="BMC Genomics">
        <title>Genome sequence of Anopheles sinensis provides insight into genetics basis of mosquito competence for malaria parasites.</title>
        <authorList>
            <person name="Zhou D."/>
            <person name="Zhang D."/>
            <person name="Ding G."/>
            <person name="Shi L."/>
            <person name="Hou Q."/>
            <person name="Ye Y."/>
            <person name="Xu Y."/>
            <person name="Zhou H."/>
            <person name="Xiong C."/>
            <person name="Li S."/>
            <person name="Yu J."/>
            <person name="Hong S."/>
            <person name="Yu X."/>
            <person name="Zou P."/>
            <person name="Chen C."/>
            <person name="Chang X."/>
            <person name="Wang W."/>
            <person name="Lv Y."/>
            <person name="Sun Y."/>
            <person name="Ma L."/>
            <person name="Shen B."/>
            <person name="Zhu C."/>
        </authorList>
    </citation>
    <scope>NUCLEOTIDE SEQUENCE [LARGE SCALE GENOMIC DNA]</scope>
</reference>
<keyword evidence="11" id="KW-1185">Reference proteome</keyword>
<dbReference type="Proteomes" id="UP000030765">
    <property type="component" value="Unassembled WGS sequence"/>
</dbReference>
<evidence type="ECO:0000256" key="8">
    <source>
        <dbReference type="ARBA" id="ARBA00023136"/>
    </source>
</evidence>
<evidence type="ECO:0000313" key="9">
    <source>
        <dbReference type="EMBL" id="KFB48806.1"/>
    </source>
</evidence>
<dbReference type="PANTHER" id="PTHR10780">
    <property type="entry name" value="MITOCHONDRIAL CARRIER HOMOLOG"/>
    <property type="match status" value="1"/>
</dbReference>
<evidence type="ECO:0000256" key="1">
    <source>
        <dbReference type="ARBA" id="ARBA00004374"/>
    </source>
</evidence>
<dbReference type="GO" id="GO:0005741">
    <property type="term" value="C:mitochondrial outer membrane"/>
    <property type="evidence" value="ECO:0007669"/>
    <property type="project" value="UniProtKB-SubCell"/>
</dbReference>
<keyword evidence="6" id="KW-1133">Transmembrane helix</keyword>
<gene>
    <name evidence="9" type="ORF">ZHAS_00016819</name>
</gene>
<dbReference type="AlphaFoldDB" id="A0A084WF12"/>
<comment type="subcellular location">
    <subcellularLocation>
        <location evidence="1">Mitochondrion outer membrane</location>
        <topology evidence="1">Multi-pass membrane protein</topology>
    </subcellularLocation>
</comment>
<evidence type="ECO:0000256" key="4">
    <source>
        <dbReference type="ARBA" id="ARBA00022737"/>
    </source>
</evidence>
<dbReference type="InterPro" id="IPR023395">
    <property type="entry name" value="MCP_dom_sf"/>
</dbReference>
<dbReference type="VEuPathDB" id="VectorBase:ASIC016819"/>
<evidence type="ECO:0000313" key="10">
    <source>
        <dbReference type="EnsemblMetazoa" id="ASIC016819-PA"/>
    </source>
</evidence>
<dbReference type="EMBL" id="ATLV01023269">
    <property type="status" value="NOT_ANNOTATED_CDS"/>
    <property type="molecule type" value="Genomic_DNA"/>
</dbReference>
<dbReference type="EMBL" id="KE525341">
    <property type="protein sequence ID" value="KFB48806.1"/>
    <property type="molecule type" value="Genomic_DNA"/>
</dbReference>
<comment type="similarity">
    <text evidence="2">Belongs to the mitochondrial carrier (TC 2.A.29) family.</text>
</comment>
<dbReference type="OrthoDB" id="10253709at2759"/>
<proteinExistence type="inferred from homology"/>
<dbReference type="Pfam" id="PF00153">
    <property type="entry name" value="Mito_carr"/>
    <property type="match status" value="1"/>
</dbReference>
<dbReference type="OMA" id="ANNKFFA"/>
<keyword evidence="3" id="KW-0812">Transmembrane</keyword>
<evidence type="ECO:0000256" key="2">
    <source>
        <dbReference type="ARBA" id="ARBA00006375"/>
    </source>
</evidence>
<dbReference type="STRING" id="74873.A0A084WF12"/>
<dbReference type="PANTHER" id="PTHR10780:SF18">
    <property type="entry name" value="LD43650P"/>
    <property type="match status" value="1"/>
</dbReference>
<keyword evidence="7" id="KW-0496">Mitochondrion</keyword>
<protein>
    <submittedName>
        <fullName evidence="9">AGAP006963-PA-like protein</fullName>
    </submittedName>
</protein>
<dbReference type="Gene3D" id="1.50.40.10">
    <property type="entry name" value="Mitochondrial carrier domain"/>
    <property type="match status" value="1"/>
</dbReference>
<dbReference type="InterPro" id="IPR018108">
    <property type="entry name" value="MCP_transmembrane"/>
</dbReference>
<dbReference type="SUPFAM" id="SSF103506">
    <property type="entry name" value="Mitochondrial carrier"/>
    <property type="match status" value="1"/>
</dbReference>
<evidence type="ECO:0000256" key="6">
    <source>
        <dbReference type="ARBA" id="ARBA00022989"/>
    </source>
</evidence>
<dbReference type="EnsemblMetazoa" id="ASIC016819-RA">
    <property type="protein sequence ID" value="ASIC016819-PA"/>
    <property type="gene ID" value="ASIC016819"/>
</dbReference>
<evidence type="ECO:0000256" key="3">
    <source>
        <dbReference type="ARBA" id="ARBA00022692"/>
    </source>
</evidence>
<organism evidence="9">
    <name type="scientific">Anopheles sinensis</name>
    <name type="common">Mosquito</name>
    <dbReference type="NCBI Taxonomy" id="74873"/>
    <lineage>
        <taxon>Eukaryota</taxon>
        <taxon>Metazoa</taxon>
        <taxon>Ecdysozoa</taxon>
        <taxon>Arthropoda</taxon>
        <taxon>Hexapoda</taxon>
        <taxon>Insecta</taxon>
        <taxon>Pterygota</taxon>
        <taxon>Neoptera</taxon>
        <taxon>Endopterygota</taxon>
        <taxon>Diptera</taxon>
        <taxon>Nematocera</taxon>
        <taxon>Culicoidea</taxon>
        <taxon>Culicidae</taxon>
        <taxon>Anophelinae</taxon>
        <taxon>Anopheles</taxon>
    </lineage>
</organism>
<evidence type="ECO:0000313" key="11">
    <source>
        <dbReference type="Proteomes" id="UP000030765"/>
    </source>
</evidence>
<evidence type="ECO:0000256" key="7">
    <source>
        <dbReference type="ARBA" id="ARBA00023128"/>
    </source>
</evidence>
<keyword evidence="4" id="KW-0677">Repeat</keyword>
<dbReference type="VEuPathDB" id="VectorBase:ASIS015542"/>
<name>A0A084WF12_ANOSI</name>